<dbReference type="InterPro" id="IPR025714">
    <property type="entry name" value="Methyltranfer_dom"/>
</dbReference>
<dbReference type="Proteomes" id="UP000221247">
    <property type="component" value="Segment"/>
</dbReference>
<protein>
    <submittedName>
        <fullName evidence="2">Methyltransferase</fullName>
    </submittedName>
</protein>
<dbReference type="RefSeq" id="YP_009791375.1">
    <property type="nucleotide sequence ID" value="NC_047838.1"/>
</dbReference>
<dbReference type="GO" id="GO:0008168">
    <property type="term" value="F:methyltransferase activity"/>
    <property type="evidence" value="ECO:0007669"/>
    <property type="project" value="UniProtKB-KW"/>
</dbReference>
<sequence length="259" mass="30372">MTATIEDVKEYWNRQPCNVKHSKKEVGTREYFEEVERKRYTAEPHIPRFANFPAWKGKKVLEIGCGLATEGINFAHDGADYTATDLSAESLDLAKKRFEVYNREGKFYQGNAEELDSFLPRQKFDLIYSFGVIHHSPNPSKIFDQIYEYMDENSVLKIMLYAKDSWKGYMIEAGHDQPEAQYGCPIANMYTNDEVKELMRHGFDILSIEQDHIFPYQIEPYKRGEFVKEPWFEAMPDDIFNAVKKKLGWHLLITARRSR</sequence>
<dbReference type="PANTHER" id="PTHR43861">
    <property type="entry name" value="TRANS-ACONITATE 2-METHYLTRANSFERASE-RELATED"/>
    <property type="match status" value="1"/>
</dbReference>
<dbReference type="KEGG" id="vg:54981556"/>
<dbReference type="CDD" id="cd02440">
    <property type="entry name" value="AdoMet_MTases"/>
    <property type="match status" value="1"/>
</dbReference>
<organism evidence="2 3">
    <name type="scientific">Synechococcus phage Bellamy</name>
    <dbReference type="NCBI Taxonomy" id="2023996"/>
    <lineage>
        <taxon>Viruses</taxon>
        <taxon>Duplodnaviria</taxon>
        <taxon>Heunggongvirae</taxon>
        <taxon>Uroviricota</taxon>
        <taxon>Caudoviricetes</taxon>
        <taxon>Pantevenvirales</taxon>
        <taxon>Kyanoviridae</taxon>
        <taxon>Bellamyvirus</taxon>
        <taxon>Bellamyvirus bellamy</taxon>
    </lineage>
</organism>
<name>A0A222YX41_9CAUD</name>
<dbReference type="Gene3D" id="3.40.50.150">
    <property type="entry name" value="Vaccinia Virus protein VP39"/>
    <property type="match status" value="1"/>
</dbReference>
<keyword evidence="2" id="KW-0808">Transferase</keyword>
<evidence type="ECO:0000259" key="1">
    <source>
        <dbReference type="Pfam" id="PF13847"/>
    </source>
</evidence>
<proteinExistence type="predicted"/>
<dbReference type="GeneID" id="54981556"/>
<evidence type="ECO:0000313" key="3">
    <source>
        <dbReference type="Proteomes" id="UP000221247"/>
    </source>
</evidence>
<dbReference type="Pfam" id="PF13847">
    <property type="entry name" value="Methyltransf_31"/>
    <property type="match status" value="1"/>
</dbReference>
<feature type="domain" description="Methyltransferase" evidence="1">
    <location>
        <begin position="56"/>
        <end position="162"/>
    </location>
</feature>
<keyword evidence="2" id="KW-0489">Methyltransferase</keyword>
<accession>A0A222YX41</accession>
<dbReference type="InterPro" id="IPR029063">
    <property type="entry name" value="SAM-dependent_MTases_sf"/>
</dbReference>
<dbReference type="SUPFAM" id="SSF53335">
    <property type="entry name" value="S-adenosyl-L-methionine-dependent methyltransferases"/>
    <property type="match status" value="1"/>
</dbReference>
<dbReference type="GO" id="GO:0032259">
    <property type="term" value="P:methylation"/>
    <property type="evidence" value="ECO:0007669"/>
    <property type="project" value="UniProtKB-KW"/>
</dbReference>
<dbReference type="EMBL" id="MF351863">
    <property type="protein sequence ID" value="ASR76262.1"/>
    <property type="molecule type" value="Genomic_DNA"/>
</dbReference>
<keyword evidence="3" id="KW-1185">Reference proteome</keyword>
<reference evidence="2 3" key="1">
    <citation type="submission" date="2017-06" db="EMBL/GenBank/DDBJ databases">
        <authorList>
            <person name="Kim H.J."/>
            <person name="Triplett B.A."/>
        </authorList>
    </citation>
    <scope>NUCLEOTIDE SEQUENCE [LARGE SCALE GENOMIC DNA]</scope>
</reference>
<gene>
    <name evidence="2" type="primary">226</name>
    <name evidence="2" type="ORF">PBI_BELLAMY_226</name>
</gene>
<evidence type="ECO:0000313" key="2">
    <source>
        <dbReference type="EMBL" id="ASR76262.1"/>
    </source>
</evidence>